<dbReference type="Proteomes" id="UP000682782">
    <property type="component" value="Chromosome"/>
</dbReference>
<name>A0AC61N0E1_9FIRM</name>
<dbReference type="EMBL" id="CP068393">
    <property type="protein sequence ID" value="QUC66149.1"/>
    <property type="molecule type" value="Genomic_DNA"/>
</dbReference>
<accession>A0AC61N0E1</accession>
<reference evidence="1" key="1">
    <citation type="submission" date="2021-01" db="EMBL/GenBank/DDBJ databases">
        <title>Complete genome sequence of Clostridiales bacterium R-7.</title>
        <authorList>
            <person name="Mahoney-Kurpe S.C."/>
            <person name="Palevich N."/>
            <person name="Koike S."/>
            <person name="Moon C.D."/>
            <person name="Attwood G.T."/>
        </authorList>
    </citation>
    <scope>NUCLEOTIDE SEQUENCE</scope>
    <source>
        <strain evidence="1">R-7</strain>
    </source>
</reference>
<evidence type="ECO:0000313" key="1">
    <source>
        <dbReference type="EMBL" id="QUC66149.1"/>
    </source>
</evidence>
<evidence type="ECO:0000313" key="2">
    <source>
        <dbReference type="Proteomes" id="UP000682782"/>
    </source>
</evidence>
<gene>
    <name evidence="1" type="ORF">JYE49_09735</name>
</gene>
<sequence>MIAPDVLLKPRQIRREIERKQMRIETLRRFAEHLTSPLREVRVKSTPDPTRMQALLAEAADEEKQLPLLEAELEQALAAAAIMVSTLPDIRLIELMELRYLEGRSWEETASIIGYSPSQTFKLHRAAMSLLPLPESEKEARR</sequence>
<organism evidence="1 2">
    <name type="scientific">Aristaeella hokkaidonensis</name>
    <dbReference type="NCBI Taxonomy" id="3046382"/>
    <lineage>
        <taxon>Bacteria</taxon>
        <taxon>Bacillati</taxon>
        <taxon>Bacillota</taxon>
        <taxon>Clostridia</taxon>
        <taxon>Eubacteriales</taxon>
        <taxon>Aristaeellaceae</taxon>
        <taxon>Aristaeella</taxon>
    </lineage>
</organism>
<proteinExistence type="predicted"/>
<protein>
    <submittedName>
        <fullName evidence="1">Uncharacterized protein</fullName>
    </submittedName>
</protein>
<keyword evidence="2" id="KW-1185">Reference proteome</keyword>